<dbReference type="Proteomes" id="UP000553957">
    <property type="component" value="Unassembled WGS sequence"/>
</dbReference>
<dbReference type="RefSeq" id="WP_171673870.1">
    <property type="nucleotide sequence ID" value="NZ_BAAAGT010000001.1"/>
</dbReference>
<proteinExistence type="predicted"/>
<dbReference type="EMBL" id="JACHKF010000001">
    <property type="protein sequence ID" value="MBB6565083.1"/>
    <property type="molecule type" value="Genomic_DNA"/>
</dbReference>
<protein>
    <recommendedName>
        <fullName evidence="5">HEAT repeat protein</fullName>
    </recommendedName>
</protein>
<evidence type="ECO:0000313" key="1">
    <source>
        <dbReference type="EMBL" id="MBB6565083.1"/>
    </source>
</evidence>
<keyword evidence="3" id="KW-1185">Reference proteome</keyword>
<name>A0A7Y4KZ54_9ACTN</name>
<dbReference type="AlphaFoldDB" id="A0A7Y4KZ54"/>
<gene>
    <name evidence="1" type="ORF">HNR71_000720</name>
    <name evidence="2" type="ORF">HPO96_13965</name>
</gene>
<sequence length="207" mass="22769">MTVDEVAELVGRELFERTCATAWATAARAGRSGGTPWPDDESQVPHEVSDVLDGDPALGFALYRAMPCYAVLMYVGFEPHDVAFWTAVRSLLDDPDDRLAAPMAYWLWCGPFEGPEVRDAWRQVVEGAPRLRLRRVLSVSGPVPWELKAPLLERLCEQSEWRGPVLDALEGAAFDVLGSVEVGAALALLERLPGARAAALVERLRSR</sequence>
<evidence type="ECO:0008006" key="5">
    <source>
        <dbReference type="Google" id="ProtNLM"/>
    </source>
</evidence>
<dbReference type="Proteomes" id="UP000534306">
    <property type="component" value="Unassembled WGS sequence"/>
</dbReference>
<evidence type="ECO:0000313" key="3">
    <source>
        <dbReference type="Proteomes" id="UP000534306"/>
    </source>
</evidence>
<evidence type="ECO:0000313" key="2">
    <source>
        <dbReference type="EMBL" id="NOL41354.1"/>
    </source>
</evidence>
<comment type="caution">
    <text evidence="2">The sequence shown here is derived from an EMBL/GenBank/DDBJ whole genome shotgun (WGS) entry which is preliminary data.</text>
</comment>
<organism evidence="2 3">
    <name type="scientific">Kribbella sandramycini</name>
    <dbReference type="NCBI Taxonomy" id="60450"/>
    <lineage>
        <taxon>Bacteria</taxon>
        <taxon>Bacillati</taxon>
        <taxon>Actinomycetota</taxon>
        <taxon>Actinomycetes</taxon>
        <taxon>Propionibacteriales</taxon>
        <taxon>Kribbellaceae</taxon>
        <taxon>Kribbella</taxon>
    </lineage>
</organism>
<reference evidence="2 3" key="1">
    <citation type="submission" date="2020-05" db="EMBL/GenBank/DDBJ databases">
        <title>Genome sequence of Kribbella sandramycini ATCC 39419.</title>
        <authorList>
            <person name="Maclea K.S."/>
            <person name="Fair J.L."/>
        </authorList>
    </citation>
    <scope>NUCLEOTIDE SEQUENCE [LARGE SCALE GENOMIC DNA]</scope>
    <source>
        <strain evidence="2 3">ATCC 39419</strain>
    </source>
</reference>
<dbReference type="EMBL" id="JABJRC010000003">
    <property type="protein sequence ID" value="NOL41354.1"/>
    <property type="molecule type" value="Genomic_DNA"/>
</dbReference>
<accession>A0A7Y4KZ54</accession>
<evidence type="ECO:0000313" key="4">
    <source>
        <dbReference type="Proteomes" id="UP000553957"/>
    </source>
</evidence>
<reference evidence="1 4" key="2">
    <citation type="submission" date="2020-08" db="EMBL/GenBank/DDBJ databases">
        <title>Sequencing the genomes of 1000 actinobacteria strains.</title>
        <authorList>
            <person name="Klenk H.-P."/>
        </authorList>
    </citation>
    <scope>NUCLEOTIDE SEQUENCE [LARGE SCALE GENOMIC DNA]</scope>
    <source>
        <strain evidence="1 4">DSM 15626</strain>
    </source>
</reference>